<dbReference type="Pfam" id="PF03931">
    <property type="entry name" value="Skp1_POZ"/>
    <property type="match status" value="1"/>
</dbReference>
<dbReference type="Gene3D" id="3.30.710.10">
    <property type="entry name" value="Potassium Channel Kv1.1, Chain A"/>
    <property type="match status" value="1"/>
</dbReference>
<dbReference type="SUPFAM" id="SSF81382">
    <property type="entry name" value="Skp1 dimerisation domain-like"/>
    <property type="match status" value="1"/>
</dbReference>
<evidence type="ECO:0000256" key="2">
    <source>
        <dbReference type="ARBA" id="ARBA00022786"/>
    </source>
</evidence>
<name>A0AA39IPU6_9BILA</name>
<evidence type="ECO:0000256" key="1">
    <source>
        <dbReference type="ARBA" id="ARBA00009993"/>
    </source>
</evidence>
<accession>A0AA39IPU6</accession>
<comment type="caution">
    <text evidence="4">The sequence shown here is derived from an EMBL/GenBank/DDBJ whole genome shotgun (WGS) entry which is preliminary data.</text>
</comment>
<dbReference type="InterPro" id="IPR016897">
    <property type="entry name" value="SKP1"/>
</dbReference>
<dbReference type="InterPro" id="IPR036296">
    <property type="entry name" value="SKP1-like_dim_sf"/>
</dbReference>
<protein>
    <recommendedName>
        <fullName evidence="3">SKP1 component POZ domain-containing protein</fullName>
    </recommendedName>
</protein>
<dbReference type="SMART" id="SM00512">
    <property type="entry name" value="Skp1"/>
    <property type="match status" value="1"/>
</dbReference>
<dbReference type="EMBL" id="JAUCMV010000001">
    <property type="protein sequence ID" value="KAK0428257.1"/>
    <property type="molecule type" value="Genomic_DNA"/>
</dbReference>
<dbReference type="GO" id="GO:0006511">
    <property type="term" value="P:ubiquitin-dependent protein catabolic process"/>
    <property type="evidence" value="ECO:0007669"/>
    <property type="project" value="InterPro"/>
</dbReference>
<reference evidence="4" key="1">
    <citation type="submission" date="2023-06" db="EMBL/GenBank/DDBJ databases">
        <title>Genomic analysis of the entomopathogenic nematode Steinernema hermaphroditum.</title>
        <authorList>
            <person name="Schwarz E.M."/>
            <person name="Heppert J.K."/>
            <person name="Baniya A."/>
            <person name="Schwartz H.T."/>
            <person name="Tan C.-H."/>
            <person name="Antoshechkin I."/>
            <person name="Sternberg P.W."/>
            <person name="Goodrich-Blair H."/>
            <person name="Dillman A.R."/>
        </authorList>
    </citation>
    <scope>NUCLEOTIDE SEQUENCE</scope>
    <source>
        <strain evidence="4">PS9179</strain>
        <tissue evidence="4">Whole animal</tissue>
    </source>
</reference>
<keyword evidence="2" id="KW-0833">Ubl conjugation pathway</keyword>
<dbReference type="Proteomes" id="UP001175271">
    <property type="component" value="Unassembled WGS sequence"/>
</dbReference>
<dbReference type="SUPFAM" id="SSF54695">
    <property type="entry name" value="POZ domain"/>
    <property type="match status" value="1"/>
</dbReference>
<keyword evidence="5" id="KW-1185">Reference proteome</keyword>
<proteinExistence type="inferred from homology"/>
<dbReference type="PANTHER" id="PTHR11165">
    <property type="entry name" value="SKP1"/>
    <property type="match status" value="1"/>
</dbReference>
<dbReference type="InterPro" id="IPR016073">
    <property type="entry name" value="Skp1_comp_POZ"/>
</dbReference>
<comment type="similarity">
    <text evidence="1">Belongs to the SKP1 family.</text>
</comment>
<sequence>MAQVVFVSSDNKKLPIDKEFIMKWSEAMKDMLERSDVEHAEIPMEKFNAHTLKKLFDWLEHHKDEAPGFMKIDMGMGDGIVRLKTLHDVPTWEVEFFKNETMNSLCAVLQAALFFDMEDLLNILGRIIAGKLHGQPKGKMLSLLLSSETGNKVIKS</sequence>
<dbReference type="InterPro" id="IPR001232">
    <property type="entry name" value="SKP1-like"/>
</dbReference>
<evidence type="ECO:0000259" key="3">
    <source>
        <dbReference type="Pfam" id="PF03931"/>
    </source>
</evidence>
<dbReference type="InterPro" id="IPR011333">
    <property type="entry name" value="SKP1/BTB/POZ_sf"/>
</dbReference>
<organism evidence="4 5">
    <name type="scientific">Steinernema hermaphroditum</name>
    <dbReference type="NCBI Taxonomy" id="289476"/>
    <lineage>
        <taxon>Eukaryota</taxon>
        <taxon>Metazoa</taxon>
        <taxon>Ecdysozoa</taxon>
        <taxon>Nematoda</taxon>
        <taxon>Chromadorea</taxon>
        <taxon>Rhabditida</taxon>
        <taxon>Tylenchina</taxon>
        <taxon>Panagrolaimomorpha</taxon>
        <taxon>Strongyloidoidea</taxon>
        <taxon>Steinernematidae</taxon>
        <taxon>Steinernema</taxon>
    </lineage>
</organism>
<dbReference type="AlphaFoldDB" id="A0AA39IPU6"/>
<feature type="domain" description="SKP1 component POZ" evidence="3">
    <location>
        <begin position="4"/>
        <end position="64"/>
    </location>
</feature>
<gene>
    <name evidence="4" type="ORF">QR680_010698</name>
</gene>
<evidence type="ECO:0000313" key="4">
    <source>
        <dbReference type="EMBL" id="KAK0428257.1"/>
    </source>
</evidence>
<evidence type="ECO:0000313" key="5">
    <source>
        <dbReference type="Proteomes" id="UP001175271"/>
    </source>
</evidence>